<dbReference type="Proteomes" id="UP000091967">
    <property type="component" value="Unassembled WGS sequence"/>
</dbReference>
<evidence type="ECO:0000313" key="5">
    <source>
        <dbReference type="EMBL" id="OBS20679.1"/>
    </source>
</evidence>
<name>A0A1B8AJD2_FUSPO</name>
<comment type="similarity">
    <text evidence="1">Belongs to the protein kinase superfamily. STE Ser/Thr protein kinase family. STE20 subfamily.</text>
</comment>
<dbReference type="OMA" id="SEWMEAS"/>
<comment type="caution">
    <text evidence="5">The sequence shown here is derived from an EMBL/GenBank/DDBJ whole genome shotgun (WGS) entry which is preliminary data.</text>
</comment>
<dbReference type="GO" id="GO:0004672">
    <property type="term" value="F:protein kinase activity"/>
    <property type="evidence" value="ECO:0007669"/>
    <property type="project" value="InterPro"/>
</dbReference>
<keyword evidence="6" id="KW-1185">Reference proteome</keyword>
<organism evidence="5 6">
    <name type="scientific">Fusarium poae</name>
    <dbReference type="NCBI Taxonomy" id="36050"/>
    <lineage>
        <taxon>Eukaryota</taxon>
        <taxon>Fungi</taxon>
        <taxon>Dikarya</taxon>
        <taxon>Ascomycota</taxon>
        <taxon>Pezizomycotina</taxon>
        <taxon>Sordariomycetes</taxon>
        <taxon>Hypocreomycetidae</taxon>
        <taxon>Hypocreales</taxon>
        <taxon>Nectriaceae</taxon>
        <taxon>Fusarium</taxon>
    </lineage>
</organism>
<dbReference type="AlphaFoldDB" id="A0A1B8AJD2"/>
<evidence type="ECO:0000259" key="4">
    <source>
        <dbReference type="PROSITE" id="PS50011"/>
    </source>
</evidence>
<reference evidence="5 6" key="1">
    <citation type="submission" date="2016-06" db="EMBL/GenBank/DDBJ databases">
        <title>Living apart together: crosstalk between the core and supernumerary genomes in a fungal plant pathogen.</title>
        <authorList>
            <person name="Vanheule A."/>
            <person name="Audenaert K."/>
            <person name="Warris S."/>
            <person name="Van De Geest H."/>
            <person name="Schijlen E."/>
            <person name="Hofte M."/>
            <person name="De Saeger S."/>
            <person name="Haesaert G."/>
            <person name="Waalwijk C."/>
            <person name="Van Der Lee T."/>
        </authorList>
    </citation>
    <scope>NUCLEOTIDE SEQUENCE [LARGE SCALE GENOMIC DNA]</scope>
    <source>
        <strain evidence="5 6">2516</strain>
    </source>
</reference>
<gene>
    <name evidence="5" type="ORF">FPOA_07018</name>
</gene>
<keyword evidence="2" id="KW-0547">Nucleotide-binding</keyword>
<proteinExistence type="inferred from homology"/>
<feature type="domain" description="Protein kinase" evidence="4">
    <location>
        <begin position="32"/>
        <end position="309"/>
    </location>
</feature>
<keyword evidence="3" id="KW-0067">ATP-binding</keyword>
<accession>A0A1B8AJD2</accession>
<evidence type="ECO:0000256" key="3">
    <source>
        <dbReference type="ARBA" id="ARBA00022840"/>
    </source>
</evidence>
<dbReference type="SUPFAM" id="SSF56112">
    <property type="entry name" value="Protein kinase-like (PK-like)"/>
    <property type="match status" value="1"/>
</dbReference>
<dbReference type="Gene3D" id="1.10.510.10">
    <property type="entry name" value="Transferase(Phosphotransferase) domain 1"/>
    <property type="match status" value="1"/>
</dbReference>
<dbReference type="PANTHER" id="PTHR45832:SF22">
    <property type="entry name" value="SERINE_THREONINE-PROTEIN KINASE SAMKA-RELATED"/>
    <property type="match status" value="1"/>
</dbReference>
<dbReference type="InterPro" id="IPR000719">
    <property type="entry name" value="Prot_kinase_dom"/>
</dbReference>
<protein>
    <recommendedName>
        <fullName evidence="4">Protein kinase domain-containing protein</fullName>
    </recommendedName>
</protein>
<evidence type="ECO:0000256" key="2">
    <source>
        <dbReference type="ARBA" id="ARBA00022741"/>
    </source>
</evidence>
<dbReference type="InterPro" id="IPR011009">
    <property type="entry name" value="Kinase-like_dom_sf"/>
</dbReference>
<dbReference type="PROSITE" id="PS50011">
    <property type="entry name" value="PROTEIN_KINASE_DOM"/>
    <property type="match status" value="1"/>
</dbReference>
<evidence type="ECO:0000256" key="1">
    <source>
        <dbReference type="ARBA" id="ARBA00008874"/>
    </source>
</evidence>
<dbReference type="PANTHER" id="PTHR45832">
    <property type="entry name" value="SERINE/THREONINE-PROTEIN KINASE SAMKA-RELATED-RELATED"/>
    <property type="match status" value="1"/>
</dbReference>
<dbReference type="STRING" id="36050.A0A1B8AJD2"/>
<dbReference type="SMART" id="SM00220">
    <property type="entry name" value="S_TKc"/>
    <property type="match status" value="1"/>
</dbReference>
<dbReference type="InterPro" id="IPR051931">
    <property type="entry name" value="PAK3-like"/>
</dbReference>
<dbReference type="GO" id="GO:0005524">
    <property type="term" value="F:ATP binding"/>
    <property type="evidence" value="ECO:0007669"/>
    <property type="project" value="UniProtKB-KW"/>
</dbReference>
<sequence length="309" mass="35100">MSKLERHTLFIEDDAMPIPKVSAQRKQSNTGIVLGEKLGQKGKRKLPAPSTQPVAKRLPIKQLSLKQTDTDKVVPVVSGSPWSHYQKRYTVKHWCLFAVGTSKTPQKTLCMIRSLSTAKRDEKISKMSSLFHPNIVRSMEFYISEDDDTFIVSEWMEASLLHVCRVPSYPSEPQLSSILYQILSGLEYLITQGLVHENVSCGGILINATGDCRISDIEFCRQDGSVNKLLDSFSRLTMMLMDKNKSRDDSMGLSRLDQWSDQAVEMFTLMSSQPSLKKLAGHPFWNMRDKQELKWLVQLTLITAHYNKA</sequence>
<dbReference type="Pfam" id="PF00069">
    <property type="entry name" value="Pkinase"/>
    <property type="match status" value="1"/>
</dbReference>
<evidence type="ECO:0000313" key="6">
    <source>
        <dbReference type="Proteomes" id="UP000091967"/>
    </source>
</evidence>
<dbReference type="EMBL" id="LYXU01000003">
    <property type="protein sequence ID" value="OBS20679.1"/>
    <property type="molecule type" value="Genomic_DNA"/>
</dbReference>